<dbReference type="GO" id="GO:0016740">
    <property type="term" value="F:transferase activity"/>
    <property type="evidence" value="ECO:0007669"/>
    <property type="project" value="UniProtKB-KW"/>
</dbReference>
<evidence type="ECO:0000313" key="1">
    <source>
        <dbReference type="EMBL" id="GGP01716.1"/>
    </source>
</evidence>
<dbReference type="SUPFAM" id="SSF53448">
    <property type="entry name" value="Nucleotide-diphospho-sugar transferases"/>
    <property type="match status" value="1"/>
</dbReference>
<reference evidence="2" key="1">
    <citation type="journal article" date="2019" name="Int. J. Syst. Evol. Microbiol.">
        <title>The Global Catalogue of Microorganisms (GCM) 10K type strain sequencing project: providing services to taxonomists for standard genome sequencing and annotation.</title>
        <authorList>
            <consortium name="The Broad Institute Genomics Platform"/>
            <consortium name="The Broad Institute Genome Sequencing Center for Infectious Disease"/>
            <person name="Wu L."/>
            <person name="Ma J."/>
        </authorList>
    </citation>
    <scope>NUCLEOTIDE SEQUENCE [LARGE SCALE GENOMIC DNA]</scope>
    <source>
        <strain evidence="2">CGMCC 1.7656</strain>
    </source>
</reference>
<dbReference type="Gene3D" id="3.90.550.10">
    <property type="entry name" value="Spore Coat Polysaccharide Biosynthesis Protein SpsA, Chain A"/>
    <property type="match status" value="1"/>
</dbReference>
<dbReference type="EMBL" id="BMLV01000001">
    <property type="protein sequence ID" value="GGP01716.1"/>
    <property type="molecule type" value="Genomic_DNA"/>
</dbReference>
<dbReference type="RefSeq" id="WP_188616328.1">
    <property type="nucleotide sequence ID" value="NZ_BMLV01000001.1"/>
</dbReference>
<organism evidence="1 2">
    <name type="scientific">Cloacibacterium rupense</name>
    <dbReference type="NCBI Taxonomy" id="517423"/>
    <lineage>
        <taxon>Bacteria</taxon>
        <taxon>Pseudomonadati</taxon>
        <taxon>Bacteroidota</taxon>
        <taxon>Flavobacteriia</taxon>
        <taxon>Flavobacteriales</taxon>
        <taxon>Weeksellaceae</taxon>
    </lineage>
</organism>
<keyword evidence="1" id="KW-0808">Transferase</keyword>
<accession>A0ABQ2NFP5</accession>
<name>A0ABQ2NFP5_9FLAO</name>
<keyword evidence="2" id="KW-1185">Reference proteome</keyword>
<comment type="caution">
    <text evidence="1">The sequence shown here is derived from an EMBL/GenBank/DDBJ whole genome shotgun (WGS) entry which is preliminary data.</text>
</comment>
<sequence>MNLAPIVLFTYNRLEATKKTIEALQLNFLAKKSHLIIFSDGYKNESDYLKVTELRQYLKNIDGFASIEIKESIHNKGLADSIISGVTEIINKHGKVIVLEDDLVTTPNFLNYMNQCLDFYEEEKQIISICGFGLKIKKDKNELHDVYAHGRSSSWGWATWKDRWETIDWEVKDWENIKNNKKIQRAFNVNGSDLYSMLRSVKEGKGKSWAIRFCYSQFKQKKNSIFPYDSLVQNIGFNADGSNTKHQYSRFKTILDDGIRTDFNLKKPITNTAEIDKMCYYYHSIPIRIYSRFRYFIGF</sequence>
<gene>
    <name evidence="1" type="ORF">GCM10010992_03210</name>
</gene>
<protein>
    <submittedName>
        <fullName evidence="1">Glycosyl transferase</fullName>
    </submittedName>
</protein>
<dbReference type="Proteomes" id="UP000620064">
    <property type="component" value="Unassembled WGS sequence"/>
</dbReference>
<evidence type="ECO:0000313" key="2">
    <source>
        <dbReference type="Proteomes" id="UP000620064"/>
    </source>
</evidence>
<dbReference type="InterPro" id="IPR029044">
    <property type="entry name" value="Nucleotide-diphossugar_trans"/>
</dbReference>
<proteinExistence type="predicted"/>